<keyword evidence="5 7" id="KW-0460">Magnesium</keyword>
<evidence type="ECO:0000256" key="3">
    <source>
        <dbReference type="ARBA" id="ARBA00022723"/>
    </source>
</evidence>
<dbReference type="NCBIfam" id="TIGR00195">
    <property type="entry name" value="exoDNase_III"/>
    <property type="match status" value="1"/>
</dbReference>
<dbReference type="InterPro" id="IPR004808">
    <property type="entry name" value="AP_endonuc_1"/>
</dbReference>
<dbReference type="Pfam" id="PF03372">
    <property type="entry name" value="Exo_endo_phos"/>
    <property type="match status" value="1"/>
</dbReference>
<gene>
    <name evidence="10" type="primary">xth</name>
    <name evidence="10" type="ORF">CP965_10105</name>
</gene>
<feature type="active site" description="Proton donor/acceptor" evidence="6">
    <location>
        <position position="156"/>
    </location>
</feature>
<keyword evidence="3 7" id="KW-0479">Metal-binding</keyword>
<dbReference type="GO" id="GO:0006284">
    <property type="term" value="P:base-excision repair"/>
    <property type="evidence" value="ECO:0007669"/>
    <property type="project" value="TreeGrafter"/>
</dbReference>
<comment type="cofactor">
    <cofactor evidence="7">
        <name>Mg(2+)</name>
        <dbReference type="ChEBI" id="CHEBI:18420"/>
    </cofactor>
    <cofactor evidence="7">
        <name>Mn(2+)</name>
        <dbReference type="ChEBI" id="CHEBI:29035"/>
    </cofactor>
    <text evidence="7">Probably binds two magnesium or manganese ions per subunit.</text>
</comment>
<keyword evidence="11" id="KW-1185">Reference proteome</keyword>
<evidence type="ECO:0000256" key="2">
    <source>
        <dbReference type="ARBA" id="ARBA00007092"/>
    </source>
</evidence>
<dbReference type="AlphaFoldDB" id="A0A4Q1ARH8"/>
<feature type="binding site" evidence="7">
    <location>
        <position position="40"/>
    </location>
    <ligand>
        <name>Mg(2+)</name>
        <dbReference type="ChEBI" id="CHEBI:18420"/>
        <label>1</label>
    </ligand>
</feature>
<feature type="binding site" evidence="7">
    <location>
        <position position="12"/>
    </location>
    <ligand>
        <name>Mg(2+)</name>
        <dbReference type="ChEBI" id="CHEBI:18420"/>
        <label>1</label>
    </ligand>
</feature>
<dbReference type="PROSITE" id="PS00727">
    <property type="entry name" value="AP_NUCLEASE_F1_2"/>
    <property type="match status" value="1"/>
</dbReference>
<reference evidence="10 11" key="1">
    <citation type="submission" date="2017-09" db="EMBL/GenBank/DDBJ databases">
        <title>Genomics of the genus Arcobacter.</title>
        <authorList>
            <person name="Perez-Cataluna A."/>
            <person name="Figueras M.J."/>
            <person name="Salas-Masso N."/>
        </authorList>
    </citation>
    <scope>NUCLEOTIDE SEQUENCE [LARGE SCALE GENOMIC DNA]</scope>
    <source>
        <strain evidence="10 11">F156-34</strain>
    </source>
</reference>
<proteinExistence type="inferred from homology"/>
<comment type="similarity">
    <text evidence="2">Belongs to the DNA repair enzymes AP/ExoA family.</text>
</comment>
<dbReference type="GO" id="GO:0003906">
    <property type="term" value="F:DNA-(apurinic or apyrimidinic site) endonuclease activity"/>
    <property type="evidence" value="ECO:0007669"/>
    <property type="project" value="TreeGrafter"/>
</dbReference>
<feature type="active site" description="Proton acceptor" evidence="6">
    <location>
        <position position="254"/>
    </location>
</feature>
<feature type="binding site" evidence="7">
    <location>
        <position position="156"/>
    </location>
    <ligand>
        <name>Mg(2+)</name>
        <dbReference type="ChEBI" id="CHEBI:18420"/>
        <label>1</label>
    </ligand>
</feature>
<protein>
    <submittedName>
        <fullName evidence="10">Exodeoxyribonuclease III</fullName>
    </submittedName>
</protein>
<dbReference type="GO" id="GO:0003677">
    <property type="term" value="F:DNA binding"/>
    <property type="evidence" value="ECO:0007669"/>
    <property type="project" value="InterPro"/>
</dbReference>
<feature type="site" description="Important for catalytic activity" evidence="8">
    <location>
        <position position="228"/>
    </location>
</feature>
<dbReference type="RefSeq" id="WP_129061990.1">
    <property type="nucleotide sequence ID" value="NZ_NXIE01000004.1"/>
</dbReference>
<dbReference type="Gene3D" id="3.60.10.10">
    <property type="entry name" value="Endonuclease/exonuclease/phosphatase"/>
    <property type="match status" value="1"/>
</dbReference>
<dbReference type="InterPro" id="IPR020848">
    <property type="entry name" value="AP_endonuclease_F1_CS"/>
</dbReference>
<dbReference type="PROSITE" id="PS51435">
    <property type="entry name" value="AP_NUCLEASE_F1_4"/>
    <property type="match status" value="1"/>
</dbReference>
<name>A0A4Q1ARH8_9BACT</name>
<evidence type="ECO:0000256" key="4">
    <source>
        <dbReference type="ARBA" id="ARBA00022801"/>
    </source>
</evidence>
<feature type="site" description="Interaction with DNA substrate" evidence="8">
    <location>
        <position position="254"/>
    </location>
</feature>
<sequence length="263" mass="30351">MAKQNYKFISWNVNGIRAVDKKEALKWVDETNIDILGLQETKAQAEQIPETIFDKNYKNLHVSSSAIKGRSGVALFTDLEPHFTCNCPTVDILDEGRINEAHFKLGDKEIAYFNVYFPNGQSKEERLVYKMEFYDRFLEHCENLKKEGKSIIVCGDVNTAHTEIDLARPKANEKTSGFLPMEREWIDKFLAHGYVDTFRHVNGDIKDSYSWWSYRANARANNVGWRIDYFYVSEDLKDNITNAYIMGEVLGSDHCPVALEIEL</sequence>
<dbReference type="InterPro" id="IPR036691">
    <property type="entry name" value="Endo/exonu/phosph_ase_sf"/>
</dbReference>
<dbReference type="SUPFAM" id="SSF56219">
    <property type="entry name" value="DNase I-like"/>
    <property type="match status" value="1"/>
</dbReference>
<feature type="binding site" evidence="7">
    <location>
        <position position="253"/>
    </location>
    <ligand>
        <name>Mg(2+)</name>
        <dbReference type="ChEBI" id="CHEBI:18420"/>
        <label>1</label>
    </ligand>
</feature>
<dbReference type="GO" id="GO:0008081">
    <property type="term" value="F:phosphoric diester hydrolase activity"/>
    <property type="evidence" value="ECO:0007669"/>
    <property type="project" value="TreeGrafter"/>
</dbReference>
<keyword evidence="7" id="KW-0464">Manganese</keyword>
<evidence type="ECO:0000256" key="7">
    <source>
        <dbReference type="PIRSR" id="PIRSR604808-2"/>
    </source>
</evidence>
<comment type="caution">
    <text evidence="10">The sequence shown here is derived from an EMBL/GenBank/DDBJ whole genome shotgun (WGS) entry which is preliminary data.</text>
</comment>
<dbReference type="GO" id="GO:0046872">
    <property type="term" value="F:metal ion binding"/>
    <property type="evidence" value="ECO:0007669"/>
    <property type="project" value="UniProtKB-KW"/>
</dbReference>
<evidence type="ECO:0000313" key="10">
    <source>
        <dbReference type="EMBL" id="RXK12125.1"/>
    </source>
</evidence>
<dbReference type="OrthoDB" id="9803914at2"/>
<feature type="binding site" evidence="7">
    <location>
        <position position="158"/>
    </location>
    <ligand>
        <name>Mg(2+)</name>
        <dbReference type="ChEBI" id="CHEBI:18420"/>
        <label>1</label>
    </ligand>
</feature>
<comment type="cofactor">
    <cofactor evidence="1">
        <name>Mn(2+)</name>
        <dbReference type="ChEBI" id="CHEBI:29035"/>
    </cofactor>
</comment>
<feature type="site" description="Transition state stabilizer" evidence="8">
    <location>
        <position position="158"/>
    </location>
</feature>
<evidence type="ECO:0000256" key="1">
    <source>
        <dbReference type="ARBA" id="ARBA00001936"/>
    </source>
</evidence>
<evidence type="ECO:0000313" key="11">
    <source>
        <dbReference type="Proteomes" id="UP000289718"/>
    </source>
</evidence>
<evidence type="ECO:0000259" key="9">
    <source>
        <dbReference type="Pfam" id="PF03372"/>
    </source>
</evidence>
<dbReference type="NCBIfam" id="TIGR00633">
    <property type="entry name" value="xth"/>
    <property type="match status" value="1"/>
</dbReference>
<dbReference type="GO" id="GO:0008311">
    <property type="term" value="F:double-stranded DNA 3'-5' DNA exonuclease activity"/>
    <property type="evidence" value="ECO:0007669"/>
    <property type="project" value="TreeGrafter"/>
</dbReference>
<feature type="binding site" evidence="7">
    <location>
        <position position="254"/>
    </location>
    <ligand>
        <name>Mg(2+)</name>
        <dbReference type="ChEBI" id="CHEBI:18420"/>
        <label>1</label>
    </ligand>
</feature>
<evidence type="ECO:0000256" key="6">
    <source>
        <dbReference type="PIRSR" id="PIRSR604808-1"/>
    </source>
</evidence>
<dbReference type="InterPro" id="IPR005135">
    <property type="entry name" value="Endo/exonuclease/phosphatase"/>
</dbReference>
<organism evidence="10 11">
    <name type="scientific">Halarcobacter mediterraneus</name>
    <dbReference type="NCBI Taxonomy" id="2023153"/>
    <lineage>
        <taxon>Bacteria</taxon>
        <taxon>Pseudomonadati</taxon>
        <taxon>Campylobacterota</taxon>
        <taxon>Epsilonproteobacteria</taxon>
        <taxon>Campylobacterales</taxon>
        <taxon>Arcobacteraceae</taxon>
        <taxon>Halarcobacter</taxon>
    </lineage>
</organism>
<accession>A0A4Q1ARH8</accession>
<dbReference type="EMBL" id="NXIE01000004">
    <property type="protein sequence ID" value="RXK12125.1"/>
    <property type="molecule type" value="Genomic_DNA"/>
</dbReference>
<evidence type="ECO:0000256" key="8">
    <source>
        <dbReference type="PIRSR" id="PIRSR604808-3"/>
    </source>
</evidence>
<evidence type="ECO:0000256" key="5">
    <source>
        <dbReference type="ARBA" id="ARBA00022842"/>
    </source>
</evidence>
<dbReference type="PANTHER" id="PTHR22748">
    <property type="entry name" value="AP ENDONUCLEASE"/>
    <property type="match status" value="1"/>
</dbReference>
<feature type="active site" evidence="6">
    <location>
        <position position="116"/>
    </location>
</feature>
<dbReference type="PANTHER" id="PTHR22748:SF6">
    <property type="entry name" value="DNA-(APURINIC OR APYRIMIDINIC SITE) ENDONUCLEASE"/>
    <property type="match status" value="1"/>
</dbReference>
<keyword evidence="4" id="KW-0378">Hydrolase</keyword>
<dbReference type="Proteomes" id="UP000289718">
    <property type="component" value="Unassembled WGS sequence"/>
</dbReference>
<feature type="domain" description="Endonuclease/exonuclease/phosphatase" evidence="9">
    <location>
        <begin position="9"/>
        <end position="254"/>
    </location>
</feature>